<dbReference type="GO" id="GO:0005829">
    <property type="term" value="C:cytosol"/>
    <property type="evidence" value="ECO:0007669"/>
    <property type="project" value="TreeGrafter"/>
</dbReference>
<comment type="caution">
    <text evidence="4">The sequence shown here is derived from an EMBL/GenBank/DDBJ whole genome shotgun (WGS) entry which is preliminary data.</text>
</comment>
<dbReference type="UniPathway" id="UPA00124"/>
<dbReference type="CDD" id="cd05254">
    <property type="entry name" value="dTDP_HR_like_SDR_e"/>
    <property type="match status" value="1"/>
</dbReference>
<comment type="similarity">
    <text evidence="1 2">Belongs to the dTDP-4-dehydrorhamnose reductase family.</text>
</comment>
<sequence length="284" mass="32128">MKIAITGANGQLGSDLVKELSGDFEVVPLTHEDIEIGDPESQRMVLSGIKPDVLINTAAFHNVPKCEEERDTAYRVNGYALKELAMLCNELGTYLIHISTDYVFDGSKGKPYVETDTPNPLNTYGISKLVGELYIKNYSEDYAIVRVSGLYGLNPCRAKGGRNFVETMVYLAEQGKDIKVVDDQFITPTFTLDVARQMKIIVKNHIQGIIHCTNEGETNWYEFARAIFDISGVNARVFPRKTDPDREIKRPTYSVLENAVLKERRINIMKHWKEALREYLSLRG</sequence>
<dbReference type="GO" id="GO:0019305">
    <property type="term" value="P:dTDP-rhamnose biosynthetic process"/>
    <property type="evidence" value="ECO:0007669"/>
    <property type="project" value="UniProtKB-UniPathway"/>
</dbReference>
<dbReference type="Gene3D" id="3.90.25.10">
    <property type="entry name" value="UDP-galactose 4-epimerase, domain 1"/>
    <property type="match status" value="1"/>
</dbReference>
<keyword evidence="2 4" id="KW-0560">Oxidoreductase</keyword>
<comment type="function">
    <text evidence="2">Catalyzes the reduction of dTDP-6-deoxy-L-lyxo-4-hexulose to yield dTDP-L-rhamnose.</text>
</comment>
<dbReference type="SUPFAM" id="SSF51735">
    <property type="entry name" value="NAD(P)-binding Rossmann-fold domains"/>
    <property type="match status" value="1"/>
</dbReference>
<reference evidence="4" key="1">
    <citation type="journal article" date="2020" name="mSystems">
        <title>Genome- and Community-Level Interaction Insights into Carbon Utilization and Element Cycling Functions of Hydrothermarchaeota in Hydrothermal Sediment.</title>
        <authorList>
            <person name="Zhou Z."/>
            <person name="Liu Y."/>
            <person name="Xu W."/>
            <person name="Pan J."/>
            <person name="Luo Z.H."/>
            <person name="Li M."/>
        </authorList>
    </citation>
    <scope>NUCLEOTIDE SEQUENCE [LARGE SCALE GENOMIC DNA]</scope>
    <source>
        <strain evidence="4">HyVt-102</strain>
    </source>
</reference>
<gene>
    <name evidence="4" type="primary">rfbD</name>
    <name evidence="4" type="ORF">ENF18_03350</name>
</gene>
<protein>
    <recommendedName>
        <fullName evidence="2">dTDP-4-dehydrorhamnose reductase</fullName>
        <ecNumber evidence="2">1.1.1.133</ecNumber>
    </recommendedName>
</protein>
<dbReference type="InterPro" id="IPR005913">
    <property type="entry name" value="dTDP_dehydrorham_reduct"/>
</dbReference>
<dbReference type="Pfam" id="PF04321">
    <property type="entry name" value="RmlD_sub_bind"/>
    <property type="match status" value="1"/>
</dbReference>
<evidence type="ECO:0000256" key="2">
    <source>
        <dbReference type="RuleBase" id="RU364082"/>
    </source>
</evidence>
<feature type="domain" description="RmlD-like substrate binding" evidence="3">
    <location>
        <begin position="1"/>
        <end position="280"/>
    </location>
</feature>
<dbReference type="AlphaFoldDB" id="A0A7C0ZCA0"/>
<dbReference type="GO" id="GO:0008831">
    <property type="term" value="F:dTDP-4-dehydrorhamnose reductase activity"/>
    <property type="evidence" value="ECO:0007669"/>
    <property type="project" value="UniProtKB-EC"/>
</dbReference>
<evidence type="ECO:0000313" key="4">
    <source>
        <dbReference type="EMBL" id="HDI82811.1"/>
    </source>
</evidence>
<comment type="pathway">
    <text evidence="2">Carbohydrate biosynthesis; dTDP-L-rhamnose biosynthesis.</text>
</comment>
<dbReference type="PANTHER" id="PTHR10491:SF4">
    <property type="entry name" value="METHIONINE ADENOSYLTRANSFERASE 2 SUBUNIT BETA"/>
    <property type="match status" value="1"/>
</dbReference>
<name>A0A7C0ZCA0_UNCW3</name>
<dbReference type="InterPro" id="IPR029903">
    <property type="entry name" value="RmlD-like-bd"/>
</dbReference>
<evidence type="ECO:0000256" key="1">
    <source>
        <dbReference type="ARBA" id="ARBA00010944"/>
    </source>
</evidence>
<dbReference type="PANTHER" id="PTHR10491">
    <property type="entry name" value="DTDP-4-DEHYDRORHAMNOSE REDUCTASE"/>
    <property type="match status" value="1"/>
</dbReference>
<evidence type="ECO:0000259" key="3">
    <source>
        <dbReference type="Pfam" id="PF04321"/>
    </source>
</evidence>
<dbReference type="Gene3D" id="3.40.50.720">
    <property type="entry name" value="NAD(P)-binding Rossmann-like Domain"/>
    <property type="match status" value="1"/>
</dbReference>
<dbReference type="InterPro" id="IPR036291">
    <property type="entry name" value="NAD(P)-bd_dom_sf"/>
</dbReference>
<accession>A0A7C0ZCA0</accession>
<dbReference type="EC" id="1.1.1.133" evidence="2"/>
<proteinExistence type="inferred from homology"/>
<dbReference type="EMBL" id="DQWE01000161">
    <property type="protein sequence ID" value="HDI82811.1"/>
    <property type="molecule type" value="Genomic_DNA"/>
</dbReference>
<dbReference type="Proteomes" id="UP000885847">
    <property type="component" value="Unassembled WGS sequence"/>
</dbReference>
<keyword evidence="2" id="KW-0521">NADP</keyword>
<organism evidence="4">
    <name type="scientific">candidate division WOR-3 bacterium</name>
    <dbReference type="NCBI Taxonomy" id="2052148"/>
    <lineage>
        <taxon>Bacteria</taxon>
        <taxon>Bacteria division WOR-3</taxon>
    </lineage>
</organism>
<dbReference type="NCBIfam" id="TIGR01214">
    <property type="entry name" value="rmlD"/>
    <property type="match status" value="1"/>
</dbReference>